<gene>
    <name evidence="3" type="ORF">FSB_LOCUS5833</name>
</gene>
<dbReference type="Pfam" id="PF07727">
    <property type="entry name" value="RVT_2"/>
    <property type="match status" value="1"/>
</dbReference>
<evidence type="ECO:0000256" key="1">
    <source>
        <dbReference type="SAM" id="MobiDB-lite"/>
    </source>
</evidence>
<organism evidence="3">
    <name type="scientific">Fagus sylvatica</name>
    <name type="common">Beechnut</name>
    <dbReference type="NCBI Taxonomy" id="28930"/>
    <lineage>
        <taxon>Eukaryota</taxon>
        <taxon>Viridiplantae</taxon>
        <taxon>Streptophyta</taxon>
        <taxon>Embryophyta</taxon>
        <taxon>Tracheophyta</taxon>
        <taxon>Spermatophyta</taxon>
        <taxon>Magnoliopsida</taxon>
        <taxon>eudicotyledons</taxon>
        <taxon>Gunneridae</taxon>
        <taxon>Pentapetalae</taxon>
        <taxon>rosids</taxon>
        <taxon>fabids</taxon>
        <taxon>Fagales</taxon>
        <taxon>Fagaceae</taxon>
        <taxon>Fagus</taxon>
    </lineage>
</organism>
<evidence type="ECO:0000313" key="3">
    <source>
        <dbReference type="EMBL" id="SPC77951.1"/>
    </source>
</evidence>
<feature type="region of interest" description="Disordered" evidence="1">
    <location>
        <begin position="1"/>
        <end position="64"/>
    </location>
</feature>
<proteinExistence type="predicted"/>
<feature type="compositionally biased region" description="Low complexity" evidence="1">
    <location>
        <begin position="41"/>
        <end position="59"/>
    </location>
</feature>
<feature type="compositionally biased region" description="Polar residues" evidence="1">
    <location>
        <begin position="1"/>
        <end position="29"/>
    </location>
</feature>
<reference evidence="3" key="1">
    <citation type="submission" date="2018-02" db="EMBL/GenBank/DDBJ databases">
        <authorList>
            <person name="Cohen D.B."/>
            <person name="Kent A.D."/>
        </authorList>
    </citation>
    <scope>NUCLEOTIDE SEQUENCE</scope>
</reference>
<dbReference type="PANTHER" id="PTHR11439:SF455">
    <property type="entry name" value="RLK (RECEPTOR-LIKE PROTEIN KINASE) 8, PUTATIVE-RELATED"/>
    <property type="match status" value="1"/>
</dbReference>
<name>A0A2N9ETD6_FAGSY</name>
<dbReference type="EMBL" id="OIVN01000302">
    <property type="protein sequence ID" value="SPC77951.1"/>
    <property type="molecule type" value="Genomic_DNA"/>
</dbReference>
<evidence type="ECO:0000259" key="2">
    <source>
        <dbReference type="Pfam" id="PF07727"/>
    </source>
</evidence>
<dbReference type="CDD" id="cd09272">
    <property type="entry name" value="RNase_HI_RT_Ty1"/>
    <property type="match status" value="1"/>
</dbReference>
<dbReference type="InterPro" id="IPR043502">
    <property type="entry name" value="DNA/RNA_pol_sf"/>
</dbReference>
<dbReference type="SUPFAM" id="SSF56672">
    <property type="entry name" value="DNA/RNA polymerases"/>
    <property type="match status" value="1"/>
</dbReference>
<protein>
    <recommendedName>
        <fullName evidence="2">Reverse transcriptase Ty1/copia-type domain-containing protein</fullName>
    </recommendedName>
</protein>
<feature type="domain" description="Reverse transcriptase Ty1/copia-type" evidence="2">
    <location>
        <begin position="156"/>
        <end position="262"/>
    </location>
</feature>
<sequence length="468" mass="51669">MPTSSPIITPMSTPHNNDPSPAPITSFSDPISPHSAHIPLSNDHVSDSTSSSLSPQSKSPTLTVPVSASVTPSILAHMLDSMSTLLPVTHSSSGNTHPMTTQSKAGISKKKKGFVAYSKSTLDYLNVESPSYSVACTYSQWRDAMAFEFQALQRQSTWTLVPSSPHFHVIGCHWVFKIKRNPDGSVARYKARLVAKGNHQQAGIDYDETFSPVVKPATVRLVLSLAAQNKWSLRQLDVSNAFLHGALKERVYMRQPTKYALDILTRHNMSTTKPCSTPFVSSSQDSSSDSTPLSDPYIFRSLVEALQYLTFTRPNLSYAVNSLCQHMHSPSVAHLVAAKRVLRYSTVACSSTEAEYWSLVVGATELAWLQMLLCDFGIFLNSPPIIWCDNLSAISLASNPVFHARTKHVEIDYHFVRECVIRGDLKVQYIPIEDQLADLLTKALPSPRFLLLSNKLLHSSRLHAFEGG</sequence>
<accession>A0A2N9ETD6</accession>
<dbReference type="AlphaFoldDB" id="A0A2N9ETD6"/>
<dbReference type="InterPro" id="IPR013103">
    <property type="entry name" value="RVT_2"/>
</dbReference>
<dbReference type="PANTHER" id="PTHR11439">
    <property type="entry name" value="GAG-POL-RELATED RETROTRANSPOSON"/>
    <property type="match status" value="1"/>
</dbReference>